<evidence type="ECO:0000313" key="1">
    <source>
        <dbReference type="EMBL" id="GLC29474.1"/>
    </source>
</evidence>
<protein>
    <submittedName>
        <fullName evidence="1">Uncharacterized protein</fullName>
    </submittedName>
</protein>
<dbReference type="EMBL" id="BRXR01000001">
    <property type="protein sequence ID" value="GLC29474.1"/>
    <property type="molecule type" value="Genomic_DNA"/>
</dbReference>
<keyword evidence="2" id="KW-1185">Reference proteome</keyword>
<accession>A0ABQ5N2N8</accession>
<proteinExistence type="predicted"/>
<name>A0ABQ5N2N8_9CLOT</name>
<dbReference type="Proteomes" id="UP001208567">
    <property type="component" value="Unassembled WGS sequence"/>
</dbReference>
<gene>
    <name evidence="1" type="ORF">bsdE14_08840</name>
</gene>
<evidence type="ECO:0000313" key="2">
    <source>
        <dbReference type="Proteomes" id="UP001208567"/>
    </source>
</evidence>
<sequence length="55" mass="6439">MKYNPYVLPRGAGMKKKKGKVTVNEFFKNELQEKKKEVLENLIISIIKSEANERK</sequence>
<comment type="caution">
    <text evidence="1">The sequence shown here is derived from an EMBL/GenBank/DDBJ whole genome shotgun (WGS) entry which is preliminary data.</text>
</comment>
<organism evidence="1 2">
    <name type="scientific">Clostridium omnivorum</name>
    <dbReference type="NCBI Taxonomy" id="1604902"/>
    <lineage>
        <taxon>Bacteria</taxon>
        <taxon>Bacillati</taxon>
        <taxon>Bacillota</taxon>
        <taxon>Clostridia</taxon>
        <taxon>Eubacteriales</taxon>
        <taxon>Clostridiaceae</taxon>
        <taxon>Clostridium</taxon>
    </lineage>
</organism>
<reference evidence="1 2" key="1">
    <citation type="journal article" date="2024" name="Int. J. Syst. Evol. Microbiol.">
        <title>Clostridium omnivorum sp. nov., isolated from anoxic soil under the treatment of reductive soil disinfestation.</title>
        <authorList>
            <person name="Ueki A."/>
            <person name="Tonouchi A."/>
            <person name="Kaku N."/>
            <person name="Honma S."/>
            <person name="Ueki K."/>
        </authorList>
    </citation>
    <scope>NUCLEOTIDE SEQUENCE [LARGE SCALE GENOMIC DNA]</scope>
    <source>
        <strain evidence="1 2">E14</strain>
    </source>
</reference>